<feature type="region of interest" description="Disordered" evidence="3">
    <location>
        <begin position="1192"/>
        <end position="1235"/>
    </location>
</feature>
<comment type="similarity">
    <text evidence="1">Belongs to the putative lipase ROG1 family.</text>
</comment>
<feature type="compositionally biased region" description="Basic and acidic residues" evidence="3">
    <location>
        <begin position="1089"/>
        <end position="1101"/>
    </location>
</feature>
<evidence type="ECO:0000256" key="3">
    <source>
        <dbReference type="SAM" id="MobiDB-lite"/>
    </source>
</evidence>
<keyword evidence="7" id="KW-1185">Reference proteome</keyword>
<dbReference type="PANTHER" id="PTHR10039:SF17">
    <property type="entry name" value="FUNGAL STAND N-TERMINAL GOODBYE DOMAIN-CONTAINING PROTEIN-RELATED"/>
    <property type="match status" value="1"/>
</dbReference>
<evidence type="ECO:0000259" key="4">
    <source>
        <dbReference type="Pfam" id="PF05057"/>
    </source>
</evidence>
<dbReference type="EMBL" id="JAIZPD010000007">
    <property type="protein sequence ID" value="KAH0961750.1"/>
    <property type="molecule type" value="Genomic_DNA"/>
</dbReference>
<evidence type="ECO:0008006" key="8">
    <source>
        <dbReference type="Google" id="ProtNLM"/>
    </source>
</evidence>
<evidence type="ECO:0000259" key="5">
    <source>
        <dbReference type="Pfam" id="PF24883"/>
    </source>
</evidence>
<dbReference type="Proteomes" id="UP000824596">
    <property type="component" value="Unassembled WGS sequence"/>
</dbReference>
<feature type="region of interest" description="Disordered" evidence="3">
    <location>
        <begin position="1052"/>
        <end position="1156"/>
    </location>
</feature>
<gene>
    <name evidence="6" type="ORF">HRG_06830</name>
</gene>
<dbReference type="Gene3D" id="3.40.50.1820">
    <property type="entry name" value="alpha/beta hydrolase"/>
    <property type="match status" value="1"/>
</dbReference>
<dbReference type="OrthoDB" id="5092100at2759"/>
<dbReference type="RefSeq" id="XP_044719263.1">
    <property type="nucleotide sequence ID" value="XM_044865301.1"/>
</dbReference>
<dbReference type="SUPFAM" id="SSF53474">
    <property type="entry name" value="alpha/beta-Hydrolases"/>
    <property type="match status" value="1"/>
</dbReference>
<evidence type="ECO:0000313" key="7">
    <source>
        <dbReference type="Proteomes" id="UP000824596"/>
    </source>
</evidence>
<feature type="compositionally biased region" description="Basic and acidic residues" evidence="3">
    <location>
        <begin position="1512"/>
        <end position="1528"/>
    </location>
</feature>
<dbReference type="Pfam" id="PF05057">
    <property type="entry name" value="DUF676"/>
    <property type="match status" value="1"/>
</dbReference>
<proteinExistence type="inferred from homology"/>
<feature type="region of interest" description="Disordered" evidence="3">
    <location>
        <begin position="1512"/>
        <end position="1537"/>
    </location>
</feature>
<feature type="domain" description="DUF676" evidence="4">
    <location>
        <begin position="87"/>
        <end position="158"/>
    </location>
</feature>
<keyword evidence="2" id="KW-0677">Repeat</keyword>
<reference evidence="6" key="1">
    <citation type="submission" date="2021-09" db="EMBL/GenBank/DDBJ databases">
        <title>A high-quality genome of the endoparasitic fungus Hirsutella rhossiliensis with a comparison of Hirsutella genomes reveals transposable elements contributing to genome size variation.</title>
        <authorList>
            <person name="Lin R."/>
            <person name="Jiao Y."/>
            <person name="Sun X."/>
            <person name="Ling J."/>
            <person name="Xie B."/>
            <person name="Cheng X."/>
        </authorList>
    </citation>
    <scope>NUCLEOTIDE SEQUENCE</scope>
    <source>
        <strain evidence="6">HR02</strain>
    </source>
</reference>
<dbReference type="InterPro" id="IPR029058">
    <property type="entry name" value="AB_hydrolase_fold"/>
</dbReference>
<name>A0A9P8MV05_9HYPO</name>
<feature type="domain" description="Nephrocystin 3-like N-terminal" evidence="5">
    <location>
        <begin position="305"/>
        <end position="481"/>
    </location>
</feature>
<organism evidence="6 7">
    <name type="scientific">Hirsutella rhossiliensis</name>
    <dbReference type="NCBI Taxonomy" id="111463"/>
    <lineage>
        <taxon>Eukaryota</taxon>
        <taxon>Fungi</taxon>
        <taxon>Dikarya</taxon>
        <taxon>Ascomycota</taxon>
        <taxon>Pezizomycotina</taxon>
        <taxon>Sordariomycetes</taxon>
        <taxon>Hypocreomycetidae</taxon>
        <taxon>Hypocreales</taxon>
        <taxon>Ophiocordycipitaceae</taxon>
        <taxon>Hirsutella</taxon>
    </lineage>
</organism>
<dbReference type="InterPro" id="IPR056884">
    <property type="entry name" value="NPHP3-like_N"/>
</dbReference>
<evidence type="ECO:0000256" key="1">
    <source>
        <dbReference type="ARBA" id="ARBA00007920"/>
    </source>
</evidence>
<comment type="caution">
    <text evidence="6">The sequence shown here is derived from an EMBL/GenBank/DDBJ whole genome shotgun (WGS) entry which is preliminary data.</text>
</comment>
<dbReference type="InterPro" id="IPR007751">
    <property type="entry name" value="DUF676_lipase-like"/>
</dbReference>
<feature type="compositionally biased region" description="Acidic residues" evidence="3">
    <location>
        <begin position="1121"/>
        <end position="1138"/>
    </location>
</feature>
<evidence type="ECO:0000313" key="6">
    <source>
        <dbReference type="EMBL" id="KAH0961750.1"/>
    </source>
</evidence>
<dbReference type="PANTHER" id="PTHR10039">
    <property type="entry name" value="AMELOGENIN"/>
    <property type="match status" value="1"/>
</dbReference>
<protein>
    <recommendedName>
        <fullName evidence="8">DUF676 domain-containing protein</fullName>
    </recommendedName>
</protein>
<dbReference type="Pfam" id="PF24883">
    <property type="entry name" value="NPHP3_N"/>
    <property type="match status" value="1"/>
</dbReference>
<sequence>MEGQLGLQILWPAGPEPMDEHRHDIVLVHDLGSGPVCDWRHENGTLWPLLLGKDLGNARVFSFGYNHEEARIRPQEYGSGGTVFNFGETLCSDLKDKRTSNKAQPPITFIGHGTGGIIIKSALRYSQARKYLYGSILRKTVHVVFLDTPHMGLEDTSKHGPTESVSGLGIGQLRLWSTVLNDLQIPFSDMAARFNITTAQAYIRDGDNPPGESGRLYLANEQPLMLHGKTHQTICKFAGEDDHNYRRLLERIRHGFSNLTTDPDDIQKIRAWIGADVGSQSEARSGSMDWNSWDFEDCRTKHLKGTCKWLISDPSPFANWASNDASNPILWVTAPVGRGKSVLSCFANDWLSKMAQRPATPYLMISYNTQRTRHQMASSLASQLLEHIVKSSVGQGFPGGVNAEALTLVCLDSKNVENMHDLIRLLVSQCTAVYFFVDGLNELPFDREHEYICKDLFSTIGFLADLAKKSETTRVRLWCSSQRSKVVVRGMEALAPRELAMDKRLVSKDVQRFLRGAEELVKSVSDDPGEMRFAELNGKAGSNFRWAALMKNSLQGAHTPKQREKILEKGLPKSLTDMYSERLKELKAMDIEDQANEGSPLSMLVLICFTSRRSLRLDRRHILSLMTFAKRPLRVAEVEEAVSIIDSSVSHAGCDDLSDRNRKLREDIVHRCVPLVDFVPDARGGHLLPSHGSVVEFLRKLLVASSDGADDDGQSLASLPASTKALVDAAVMADACLKYLFQKRYARMLHRRSNDEFMPSLISDIEDHHFLRYAAKNWYRHADQAGERKCDDVMKFLASPQFLTTIQVQSLFIVGHFINRINYLGQQVMKQNLPEWFRTCDDGRSMARSYETFSAEWSRFLQLGITTYKQAEIRRCFWGALGPGNFLQKHGVGIESHRSFLLTDDDGEQSQDADCSYYEMLSDDGKRLSVWKVPFCSTTDEAQGEATATLVHQHWFVDGINPPFRYGAPETLRLDINAVKWPLYDSQAFPLVPSANCPMRVTPVADSKYGTAVRVGSVRFRRQPGRVWKSDGPTSYWEDIVVEREYTVHSRRKLVKTRGKEKEGGAAGRLAQRGRLSHEGRRTSAKQMDSTHDDELEHEASELDDDELERLGWGAVSSADEQCDSESSDGAESDDGDKESDGLSASSEQEDTDEMVDSEAEGYMAFSSWKARLMPDNVDFDVQDGDLSSSSAVLSVGDSRHDDADADDEGGGDETASGTSDSEVDKERLRRFQPRIYSPSRPQRWSCGHCGKSGGSSDNNPKLEVFYQCRRQECYKMASSDVCLACFALGAWCRDEKHQLRKMTVLHGRVRRRELVSRHDSRPGLDVVVRQRSGNGHEQAVFRFTSRTRAMLYGSPPVVHATSPLLVYAIDGVRFLFASLDDNSYFEHRVPLGSAETGDGGVDACIPVAAQMAFSRCGGFLHVARVTARREPGSRTAVNLFVQVLTVQLAAKRPCSRLPRTLARRRGVALGRWASVAAITCLPFAMTWIDGDVYVSLSMDELRVFKIPLDRGEERSSSGGGDGKKGAGDGEAAGGGETVDCRAAVSEGGEAGKRNETADCLAAVPDDGEAAGGGETADCRASVPDDDGIQALASRVFLPCSARRRPVYFFPETGAAAAKIVLGARRTEQQAEPPAVIYLRADDARAWVAAADAVVSFEDAPLRKWDQLEEFDAEDDCELILSLHDFQR</sequence>
<evidence type="ECO:0000256" key="2">
    <source>
        <dbReference type="ARBA" id="ARBA00022737"/>
    </source>
</evidence>
<accession>A0A9P8MV05</accession>
<dbReference type="GeneID" id="68355959"/>